<protein>
    <recommendedName>
        <fullName evidence="4">Methyltransferase type 11 domain-containing protein</fullName>
    </recommendedName>
</protein>
<reference evidence="2 3" key="1">
    <citation type="journal article" date="2015" name="Genome Biol. Evol.">
        <title>Comparative Genomics of a Bacterivorous Green Alga Reveals Evolutionary Causalities and Consequences of Phago-Mixotrophic Mode of Nutrition.</title>
        <authorList>
            <person name="Burns J.A."/>
            <person name="Paasch A."/>
            <person name="Narechania A."/>
            <person name="Kim E."/>
        </authorList>
    </citation>
    <scope>NUCLEOTIDE SEQUENCE [LARGE SCALE GENOMIC DNA]</scope>
    <source>
        <strain evidence="2 3">PLY_AMNH</strain>
    </source>
</reference>
<feature type="compositionally biased region" description="Basic residues" evidence="1">
    <location>
        <begin position="15"/>
        <end position="28"/>
    </location>
</feature>
<dbReference type="Proteomes" id="UP001190700">
    <property type="component" value="Unassembled WGS sequence"/>
</dbReference>
<proteinExistence type="predicted"/>
<organism evidence="2 3">
    <name type="scientific">Cymbomonas tetramitiformis</name>
    <dbReference type="NCBI Taxonomy" id="36881"/>
    <lineage>
        <taxon>Eukaryota</taxon>
        <taxon>Viridiplantae</taxon>
        <taxon>Chlorophyta</taxon>
        <taxon>Pyramimonadophyceae</taxon>
        <taxon>Pyramimonadales</taxon>
        <taxon>Pyramimonadaceae</taxon>
        <taxon>Cymbomonas</taxon>
    </lineage>
</organism>
<feature type="region of interest" description="Disordered" evidence="1">
    <location>
        <begin position="1"/>
        <end position="40"/>
    </location>
</feature>
<gene>
    <name evidence="2" type="ORF">CYMTET_3992</name>
</gene>
<dbReference type="SUPFAM" id="SSF53335">
    <property type="entry name" value="S-adenosyl-L-methionine-dependent methyltransferases"/>
    <property type="match status" value="1"/>
</dbReference>
<evidence type="ECO:0000313" key="2">
    <source>
        <dbReference type="EMBL" id="KAK3288535.1"/>
    </source>
</evidence>
<dbReference type="EMBL" id="LGRX02000444">
    <property type="protein sequence ID" value="KAK3288535.1"/>
    <property type="molecule type" value="Genomic_DNA"/>
</dbReference>
<name>A0AAE0H219_9CHLO</name>
<evidence type="ECO:0008006" key="4">
    <source>
        <dbReference type="Google" id="ProtNLM"/>
    </source>
</evidence>
<feature type="non-terminal residue" evidence="2">
    <location>
        <position position="1"/>
    </location>
</feature>
<evidence type="ECO:0000256" key="1">
    <source>
        <dbReference type="SAM" id="MobiDB-lite"/>
    </source>
</evidence>
<accession>A0AAE0H219</accession>
<comment type="caution">
    <text evidence="2">The sequence shown here is derived from an EMBL/GenBank/DDBJ whole genome shotgun (WGS) entry which is preliminary data.</text>
</comment>
<dbReference type="InterPro" id="IPR029063">
    <property type="entry name" value="SAM-dependent_MTases_sf"/>
</dbReference>
<keyword evidence="3" id="KW-1185">Reference proteome</keyword>
<dbReference type="Gene3D" id="3.40.50.150">
    <property type="entry name" value="Vaccinia Virus protein VP39"/>
    <property type="match status" value="1"/>
</dbReference>
<evidence type="ECO:0000313" key="3">
    <source>
        <dbReference type="Proteomes" id="UP001190700"/>
    </source>
</evidence>
<sequence length="208" mass="23412">QALHHPTPSLTALQSKRHHPRQVSRHRSPSTASPDAKFTGTAAQGTVDAIICGDEGEDDVEEYLAEVNRVMAPNGVFVLISLAEARRTLPFLHPQGWAVNVHALQDKRFTSPEEECGIEPLADPMARPSRSHYMFVCTKGPPITTHQKLVAAETEEIMKKRRLWKTNMRSAKDGSKRVDELWNKLQNKMQAMNSRLKEIQEEGREVTV</sequence>
<dbReference type="AlphaFoldDB" id="A0AAE0H219"/>